<evidence type="ECO:0000313" key="2">
    <source>
        <dbReference type="Proteomes" id="UP000735302"/>
    </source>
</evidence>
<keyword evidence="2" id="KW-1185">Reference proteome</keyword>
<gene>
    <name evidence="1" type="ORF">PoB_003311600</name>
</gene>
<sequence length="61" mass="6733">MPFHSCGKAAAFSNHTFMSLSDRPAINMGESPLAQELYNVYPETNLTDTQHNSSLSIFKSP</sequence>
<dbReference type="AlphaFoldDB" id="A0AAV4A5V3"/>
<feature type="non-terminal residue" evidence="1">
    <location>
        <position position="61"/>
    </location>
</feature>
<proteinExistence type="predicted"/>
<evidence type="ECO:0000313" key="1">
    <source>
        <dbReference type="EMBL" id="GFO06611.1"/>
    </source>
</evidence>
<protein>
    <submittedName>
        <fullName evidence="1">Uncharacterized protein</fullName>
    </submittedName>
</protein>
<dbReference type="Proteomes" id="UP000735302">
    <property type="component" value="Unassembled WGS sequence"/>
</dbReference>
<organism evidence="1 2">
    <name type="scientific">Plakobranchus ocellatus</name>
    <dbReference type="NCBI Taxonomy" id="259542"/>
    <lineage>
        <taxon>Eukaryota</taxon>
        <taxon>Metazoa</taxon>
        <taxon>Spiralia</taxon>
        <taxon>Lophotrochozoa</taxon>
        <taxon>Mollusca</taxon>
        <taxon>Gastropoda</taxon>
        <taxon>Heterobranchia</taxon>
        <taxon>Euthyneura</taxon>
        <taxon>Panpulmonata</taxon>
        <taxon>Sacoglossa</taxon>
        <taxon>Placobranchoidea</taxon>
        <taxon>Plakobranchidae</taxon>
        <taxon>Plakobranchus</taxon>
    </lineage>
</organism>
<accession>A0AAV4A5V3</accession>
<reference evidence="1 2" key="1">
    <citation type="journal article" date="2021" name="Elife">
        <title>Chloroplast acquisition without the gene transfer in kleptoplastic sea slugs, Plakobranchus ocellatus.</title>
        <authorList>
            <person name="Maeda T."/>
            <person name="Takahashi S."/>
            <person name="Yoshida T."/>
            <person name="Shimamura S."/>
            <person name="Takaki Y."/>
            <person name="Nagai Y."/>
            <person name="Toyoda A."/>
            <person name="Suzuki Y."/>
            <person name="Arimoto A."/>
            <person name="Ishii H."/>
            <person name="Satoh N."/>
            <person name="Nishiyama T."/>
            <person name="Hasebe M."/>
            <person name="Maruyama T."/>
            <person name="Minagawa J."/>
            <person name="Obokata J."/>
            <person name="Shigenobu S."/>
        </authorList>
    </citation>
    <scope>NUCLEOTIDE SEQUENCE [LARGE SCALE GENOMIC DNA]</scope>
</reference>
<dbReference type="EMBL" id="BLXT01003778">
    <property type="protein sequence ID" value="GFO06611.1"/>
    <property type="molecule type" value="Genomic_DNA"/>
</dbReference>
<name>A0AAV4A5V3_9GAST</name>
<comment type="caution">
    <text evidence="1">The sequence shown here is derived from an EMBL/GenBank/DDBJ whole genome shotgun (WGS) entry which is preliminary data.</text>
</comment>